<dbReference type="Proteomes" id="UP000178272">
    <property type="component" value="Unassembled WGS sequence"/>
</dbReference>
<keyword evidence="1" id="KW-0472">Membrane</keyword>
<evidence type="ECO:0008006" key="4">
    <source>
        <dbReference type="Google" id="ProtNLM"/>
    </source>
</evidence>
<dbReference type="STRING" id="1797517.A3F61_01475"/>
<feature type="transmembrane region" description="Helical" evidence="1">
    <location>
        <begin position="222"/>
        <end position="239"/>
    </location>
</feature>
<keyword evidence="1" id="KW-0812">Transmembrane</keyword>
<feature type="transmembrane region" description="Helical" evidence="1">
    <location>
        <begin position="339"/>
        <end position="360"/>
    </location>
</feature>
<comment type="caution">
    <text evidence="2">The sequence shown here is derived from an EMBL/GenBank/DDBJ whole genome shotgun (WGS) entry which is preliminary data.</text>
</comment>
<organism evidence="2 3">
    <name type="scientific">Candidatus Blackburnbacteria bacterium RIFCSPHIGHO2_12_FULL_41_13b</name>
    <dbReference type="NCBI Taxonomy" id="1797517"/>
    <lineage>
        <taxon>Bacteria</taxon>
        <taxon>Candidatus Blackburniibacteriota</taxon>
    </lineage>
</organism>
<name>A0A1G1VBG8_9BACT</name>
<feature type="transmembrane region" description="Helical" evidence="1">
    <location>
        <begin position="313"/>
        <end position="334"/>
    </location>
</feature>
<dbReference type="EMBL" id="MHCA01000007">
    <property type="protein sequence ID" value="OGY12760.1"/>
    <property type="molecule type" value="Genomic_DNA"/>
</dbReference>
<feature type="transmembrane region" description="Helical" evidence="1">
    <location>
        <begin position="9"/>
        <end position="28"/>
    </location>
</feature>
<accession>A0A1G1VBG8</accession>
<evidence type="ECO:0000256" key="1">
    <source>
        <dbReference type="SAM" id="Phobius"/>
    </source>
</evidence>
<sequence>MYSAQTRTFFCRNIPIFILLGVILILFWQNYEFGTWLIGWDSLHPELNFKAAIERSLFSVWQEYRGVGLFDGMAHGANILHTIVVYVLSIVLPDSLVRYVFLFGMHFLGGLGIYALTKKLLKNTYSSFFAALFYLLSLSTIQMFYTPFEVFAVHFAFLPWLALGLTNYLTLGTFRSLLFFAVLVLLSLPQAFVPTVFVVFLLMFFSIVFLKLIDNFNFYWKRVLLAAGVVFVLNSYWLLPYVSGLPSNGQTIIDAKINQMSSRDVRLQNNSRGGLFDVLTFKGSVLDVQEFGKDGKVAYVMQEWRQHIKNPVFLIPAILFMVATLLGLFMALFFKETALYPFIASYIFAFVFLANDVILLEQLNNFLRSSVPFLSEAFRFSFTKFITLFTLSSAIFFGRGLSLLFNLFVKYAKVKLVLLEASLFVGILFFFYSLPAFSGSFFYDSLRLKVPQEQFGAVKFFQNQNHNERVATLPQPTFWSWRFNDWGYRGSGFFWQAIDQPLLDRAFDPWSKGNENYYWELSYALYSENSQLFEKVFEKYQIKWLVLDRSTINPPSPKALYLDELESVLSNSEKFTLEGEFGKVKVYKVHLQTPINNYVFLANNLPFIGPETKWNNNDRSYSDNGNYINQAQSSNVKTQNLSAYYPFRSLFTNKTQEDLEFTVEDLGDSYLLRKTVPAAMSDWKLDLQELGLIELVWIDLNDMTKFQVIVPDITFNGREVLVKFPKIAGLFRSEINPVTDKVSKRAKNCNSTRGLVKNQIIKEEDGLAKRLIAKDANNCSAAYYLENLPHGTGYLVGVESRNVKGKSLMFWIENSNTRKSDLETYLPDKKGWQTSYFVQPPMEKDGAGYALHFDNISIGADQTINDLRKVSIYPFPYKLLTSMYLHPKDLVLPQQEISTVETEHKTPDVYRVTLATPSTGTLVLSQAYHDGWKAYRGNFQFSIFNFQYLAPIFGREIKEHVKVNNWENGWQLPENTTRVTILFLPQYLQFLGYFLAIGSIIALLVPSVRRRIS</sequence>
<protein>
    <recommendedName>
        <fullName evidence="4">Membrane protein 6-pyruvoyl-tetrahydropterin synthase-related domain-containing protein</fullName>
    </recommendedName>
</protein>
<feature type="transmembrane region" description="Helical" evidence="1">
    <location>
        <begin position="421"/>
        <end position="443"/>
    </location>
</feature>
<feature type="transmembrane region" description="Helical" evidence="1">
    <location>
        <begin position="128"/>
        <end position="145"/>
    </location>
</feature>
<feature type="transmembrane region" description="Helical" evidence="1">
    <location>
        <begin position="177"/>
        <end position="210"/>
    </location>
</feature>
<gene>
    <name evidence="2" type="ORF">A3F61_01475</name>
</gene>
<evidence type="ECO:0000313" key="3">
    <source>
        <dbReference type="Proteomes" id="UP000178272"/>
    </source>
</evidence>
<proteinExistence type="predicted"/>
<feature type="transmembrane region" description="Helical" evidence="1">
    <location>
        <begin position="380"/>
        <end position="409"/>
    </location>
</feature>
<keyword evidence="1" id="KW-1133">Transmembrane helix</keyword>
<feature type="transmembrane region" description="Helical" evidence="1">
    <location>
        <begin position="152"/>
        <end position="171"/>
    </location>
</feature>
<feature type="transmembrane region" description="Helical" evidence="1">
    <location>
        <begin position="987"/>
        <end position="1005"/>
    </location>
</feature>
<dbReference type="AlphaFoldDB" id="A0A1G1VBG8"/>
<feature type="transmembrane region" description="Helical" evidence="1">
    <location>
        <begin position="99"/>
        <end position="116"/>
    </location>
</feature>
<feature type="transmembrane region" description="Helical" evidence="1">
    <location>
        <begin position="73"/>
        <end position="92"/>
    </location>
</feature>
<evidence type="ECO:0000313" key="2">
    <source>
        <dbReference type="EMBL" id="OGY12760.1"/>
    </source>
</evidence>
<reference evidence="2 3" key="1">
    <citation type="journal article" date="2016" name="Nat. Commun.">
        <title>Thousands of microbial genomes shed light on interconnected biogeochemical processes in an aquifer system.</title>
        <authorList>
            <person name="Anantharaman K."/>
            <person name="Brown C.T."/>
            <person name="Hug L.A."/>
            <person name="Sharon I."/>
            <person name="Castelle C.J."/>
            <person name="Probst A.J."/>
            <person name="Thomas B.C."/>
            <person name="Singh A."/>
            <person name="Wilkins M.J."/>
            <person name="Karaoz U."/>
            <person name="Brodie E.L."/>
            <person name="Williams K.H."/>
            <person name="Hubbard S.S."/>
            <person name="Banfield J.F."/>
        </authorList>
    </citation>
    <scope>NUCLEOTIDE SEQUENCE [LARGE SCALE GENOMIC DNA]</scope>
</reference>